<keyword evidence="3" id="KW-1185">Reference proteome</keyword>
<gene>
    <name evidence="2" type="ORF">ACHAWO_009862</name>
</gene>
<dbReference type="PANTHER" id="PTHR43642:SF1">
    <property type="entry name" value="HYBRID SIGNAL TRANSDUCTION HISTIDINE KINASE G"/>
    <property type="match status" value="1"/>
</dbReference>
<accession>A0ABD3QSZ4</accession>
<dbReference type="AlphaFoldDB" id="A0ABD3QSZ4"/>
<dbReference type="EMBL" id="JALLPJ020000072">
    <property type="protein sequence ID" value="KAL3803314.1"/>
    <property type="molecule type" value="Genomic_DNA"/>
</dbReference>
<sequence>MPGKTQFSDNLRKQISLSSLNSGGDRLYGRSSEESILMNSYYAALTLRTNSPANIVLINGESGLGKTRLAEKLCSYATDDDGYKIRGKFDQSSYGAANLPYSGIANAFRELCSQLDQREDDKEDFLKALSREVDTSEGTFLCEAFPSLKSLLPHIDDETSSDPSKFNDSLRSPKNRFHRLNYILKKFTSAITSVGDPIVFLLDDVQWSDASSLALIKTMASSAKSPFIFVFTYRPIPNDHPFLKMIEEVEKRNSVAELKLKGLIWIETASIVENCQLFFVASQTASYIPVLRKASILSRLTLFLGILGNPLFVRQHIITLYDKKLIRVVDGELVWDLDHIEKSHDIARSLNSMTFDGIRRLPESAQLGLQLCAFIGSHATYEVIEILAREICVEKSYGANGTSPACIGRDLLSPAIEDGLLIESQDGSSVSFVHDCVQTAAYSLLEDENQEQFHCKLGQILKAAWPGTDSWSSDVLFTVANQFGRGHKFVEECDRMEVISILVRATEECRMVADFKGAHWFYDVAVEKFLVRINWERNHRLCCKVYLNAAENALWAGVLHETDRWLNYLGQYIEGSRIDELRSLWVRLNWMATTRGGEAAIDYGLQKLNSLVGIKIVQNNIKMRTMFAMIKTRRLMNAHDESTLLQLPRMSQITFACALRVLNLIAIMCAASKPQMAGLVCLKIVELNMKHGISSTMPQAIAWYGVMLKVSRRFPVSEAYKYADIALKLQDELKSADSKAQVAVLCHGMIYSTKHNFSESIKPLEDGHIEGLQAGDVRQAMICAHIICIMKFYSGQPLTHAAAVLEQYSQLMRELNTPTLLGVNFIYEQIIKLLSSRLRPSRKQSFTLEGSISQDKTQQEMEHAYAGQTLTAYILDDYRSAWKASEEFQKICNTKNSLLAVQTSCVRCLAALALLHNGTTSWEGLSGKIKLKKIVKSGRKFLNSMSKISPINVGPMHGLVEAEYATVCCQKKYDLAQQLYSLAVEKFSQTGRTQFEALAWERFALHDIKRGNQYAGNEKLRKAYELYDKWGANLKCDLMKRKHEDVFV</sequence>
<protein>
    <recommendedName>
        <fullName evidence="1">Orc1-like AAA ATPase domain-containing protein</fullName>
    </recommendedName>
</protein>
<dbReference type="Proteomes" id="UP001530400">
    <property type="component" value="Unassembled WGS sequence"/>
</dbReference>
<dbReference type="InterPro" id="IPR053159">
    <property type="entry name" value="Hybrid_Histidine_Kinase"/>
</dbReference>
<feature type="domain" description="Orc1-like AAA ATPase" evidence="1">
    <location>
        <begin position="26"/>
        <end position="226"/>
    </location>
</feature>
<name>A0ABD3QSZ4_9STRA</name>
<dbReference type="Pfam" id="PF13191">
    <property type="entry name" value="AAA_16"/>
    <property type="match status" value="1"/>
</dbReference>
<evidence type="ECO:0000313" key="3">
    <source>
        <dbReference type="Proteomes" id="UP001530400"/>
    </source>
</evidence>
<proteinExistence type="predicted"/>
<dbReference type="InterPro" id="IPR041664">
    <property type="entry name" value="AAA_16"/>
</dbReference>
<reference evidence="2 3" key="1">
    <citation type="submission" date="2024-10" db="EMBL/GenBank/DDBJ databases">
        <title>Updated reference genomes for cyclostephanoid diatoms.</title>
        <authorList>
            <person name="Roberts W.R."/>
            <person name="Alverson A.J."/>
        </authorList>
    </citation>
    <scope>NUCLEOTIDE SEQUENCE [LARGE SCALE GENOMIC DNA]</scope>
    <source>
        <strain evidence="2 3">AJA010-31</strain>
    </source>
</reference>
<evidence type="ECO:0000313" key="2">
    <source>
        <dbReference type="EMBL" id="KAL3803314.1"/>
    </source>
</evidence>
<organism evidence="2 3">
    <name type="scientific">Cyclotella atomus</name>
    <dbReference type="NCBI Taxonomy" id="382360"/>
    <lineage>
        <taxon>Eukaryota</taxon>
        <taxon>Sar</taxon>
        <taxon>Stramenopiles</taxon>
        <taxon>Ochrophyta</taxon>
        <taxon>Bacillariophyta</taxon>
        <taxon>Coscinodiscophyceae</taxon>
        <taxon>Thalassiosirophycidae</taxon>
        <taxon>Stephanodiscales</taxon>
        <taxon>Stephanodiscaceae</taxon>
        <taxon>Cyclotella</taxon>
    </lineage>
</organism>
<dbReference type="SUPFAM" id="SSF52540">
    <property type="entry name" value="P-loop containing nucleoside triphosphate hydrolases"/>
    <property type="match status" value="1"/>
</dbReference>
<comment type="caution">
    <text evidence="2">The sequence shown here is derived from an EMBL/GenBank/DDBJ whole genome shotgun (WGS) entry which is preliminary data.</text>
</comment>
<dbReference type="Gene3D" id="3.40.50.300">
    <property type="entry name" value="P-loop containing nucleotide triphosphate hydrolases"/>
    <property type="match status" value="1"/>
</dbReference>
<evidence type="ECO:0000259" key="1">
    <source>
        <dbReference type="Pfam" id="PF13191"/>
    </source>
</evidence>
<dbReference type="PANTHER" id="PTHR43642">
    <property type="entry name" value="HYBRID SIGNAL TRANSDUCTION HISTIDINE KINASE G"/>
    <property type="match status" value="1"/>
</dbReference>
<dbReference type="InterPro" id="IPR027417">
    <property type="entry name" value="P-loop_NTPase"/>
</dbReference>